<protein>
    <submittedName>
        <fullName evidence="1">Uncharacterized protein</fullName>
    </submittedName>
</protein>
<dbReference type="Gene3D" id="3.30.300.30">
    <property type="match status" value="1"/>
</dbReference>
<dbReference type="PANTHER" id="PTHR44378">
    <property type="entry name" value="ACYL-ACTIVATING ENZYME 17, PEROXISOMAL-RELATED"/>
    <property type="match status" value="1"/>
</dbReference>
<name>A0ABP0V0J8_9BRYO</name>
<reference evidence="1" key="1">
    <citation type="submission" date="2024-02" db="EMBL/GenBank/DDBJ databases">
        <authorList>
            <consortium name="ELIXIR-Norway"/>
            <consortium name="Elixir Norway"/>
        </authorList>
    </citation>
    <scope>NUCLEOTIDE SEQUENCE</scope>
</reference>
<gene>
    <name evidence="1" type="ORF">CSSPTR1EN2_LOCUS21900</name>
</gene>
<keyword evidence="2" id="KW-1185">Reference proteome</keyword>
<accession>A0ABP0V0J8</accession>
<dbReference type="Proteomes" id="UP001497512">
    <property type="component" value="Chromosome 8"/>
</dbReference>
<dbReference type="SUPFAM" id="SSF56801">
    <property type="entry name" value="Acetyl-CoA synthetase-like"/>
    <property type="match status" value="1"/>
</dbReference>
<proteinExistence type="predicted"/>
<organism evidence="1 2">
    <name type="scientific">Sphagnum troendelagicum</name>
    <dbReference type="NCBI Taxonomy" id="128251"/>
    <lineage>
        <taxon>Eukaryota</taxon>
        <taxon>Viridiplantae</taxon>
        <taxon>Streptophyta</taxon>
        <taxon>Embryophyta</taxon>
        <taxon>Bryophyta</taxon>
        <taxon>Sphagnophytina</taxon>
        <taxon>Sphagnopsida</taxon>
        <taxon>Sphagnales</taxon>
        <taxon>Sphagnaceae</taxon>
        <taxon>Sphagnum</taxon>
    </lineage>
</organism>
<dbReference type="InterPro" id="IPR045851">
    <property type="entry name" value="AMP-bd_C_sf"/>
</dbReference>
<dbReference type="EMBL" id="OZ019900">
    <property type="protein sequence ID" value="CAK9233987.1"/>
    <property type="molecule type" value="Genomic_DNA"/>
</dbReference>
<sequence>MLGVSSTSLNADHDSVYFKGMPFFRGRQLRRHGDMFEQLVGGFYKAYGRADDTMNLRGIKTSAVEIERVCNKAHEAVLETAAIDVQGPNGGPDQLVIVAVLKKRSQIGFDELQKIFSLAVSSKLNPLFKVLIYSVP</sequence>
<dbReference type="PANTHER" id="PTHR44378:SF1">
    <property type="entry name" value="ACYL-ACTIVATING ENZYME 18, PEROXISOMAL-RELATED"/>
    <property type="match status" value="1"/>
</dbReference>
<evidence type="ECO:0000313" key="1">
    <source>
        <dbReference type="EMBL" id="CAK9233987.1"/>
    </source>
</evidence>
<evidence type="ECO:0000313" key="2">
    <source>
        <dbReference type="Proteomes" id="UP001497512"/>
    </source>
</evidence>